<dbReference type="EMBL" id="MHQS01000015">
    <property type="protein sequence ID" value="OHA08515.1"/>
    <property type="molecule type" value="Genomic_DNA"/>
</dbReference>
<reference evidence="1 2" key="1">
    <citation type="journal article" date="2016" name="Nat. Commun.">
        <title>Thousands of microbial genomes shed light on interconnected biogeochemical processes in an aquifer system.</title>
        <authorList>
            <person name="Anantharaman K."/>
            <person name="Brown C.T."/>
            <person name="Hug L.A."/>
            <person name="Sharon I."/>
            <person name="Castelle C.J."/>
            <person name="Probst A.J."/>
            <person name="Thomas B.C."/>
            <person name="Singh A."/>
            <person name="Wilkins M.J."/>
            <person name="Karaoz U."/>
            <person name="Brodie E.L."/>
            <person name="Williams K.H."/>
            <person name="Hubbard S.S."/>
            <person name="Banfield J.F."/>
        </authorList>
    </citation>
    <scope>NUCLEOTIDE SEQUENCE [LARGE SCALE GENOMIC DNA]</scope>
</reference>
<name>A0A1G2LA67_9BACT</name>
<proteinExistence type="predicted"/>
<comment type="caution">
    <text evidence="1">The sequence shown here is derived from an EMBL/GenBank/DDBJ whole genome shotgun (WGS) entry which is preliminary data.</text>
</comment>
<dbReference type="AlphaFoldDB" id="A0A1G2LA67"/>
<accession>A0A1G2LA67</accession>
<sequence>MQSDPVEQFREAVEAVRGGKGGVEITFGAVPPLTDEQFQEIAAIAGRAISPAVVVEHIRNYREPGSPSVITVRLEPALHDVPEMA</sequence>
<gene>
    <name evidence="1" type="ORF">A3B37_00235</name>
</gene>
<dbReference type="Proteomes" id="UP000176705">
    <property type="component" value="Unassembled WGS sequence"/>
</dbReference>
<evidence type="ECO:0000313" key="1">
    <source>
        <dbReference type="EMBL" id="OHA08515.1"/>
    </source>
</evidence>
<protein>
    <submittedName>
        <fullName evidence="1">Uncharacterized protein</fullName>
    </submittedName>
</protein>
<organism evidence="1 2">
    <name type="scientific">Candidatus Sungbacteria bacterium RIFCSPLOWO2_01_FULL_59_16</name>
    <dbReference type="NCBI Taxonomy" id="1802280"/>
    <lineage>
        <taxon>Bacteria</taxon>
        <taxon>Candidatus Sungiibacteriota</taxon>
    </lineage>
</organism>
<evidence type="ECO:0000313" key="2">
    <source>
        <dbReference type="Proteomes" id="UP000176705"/>
    </source>
</evidence>
<dbReference type="STRING" id="1802280.A3B37_00235"/>